<dbReference type="Proteomes" id="UP000499080">
    <property type="component" value="Unassembled WGS sequence"/>
</dbReference>
<sequence>MSRERMKTRYNSRATDHRFKENGLIFMYNRKRRRVLYPRLQENWEGPYTIVTKMNDVVYIEQRSPNATPKVIHIKRLVTYRSTDHSSLE</sequence>
<protein>
    <recommendedName>
        <fullName evidence="1">Integrase p58-like C-terminal domain-containing protein</fullName>
    </recommendedName>
</protein>
<dbReference type="OrthoDB" id="6431384at2759"/>
<keyword evidence="3" id="KW-1185">Reference proteome</keyword>
<organism evidence="2 3">
    <name type="scientific">Araneus ventricosus</name>
    <name type="common">Orbweaver spider</name>
    <name type="synonym">Epeira ventricosa</name>
    <dbReference type="NCBI Taxonomy" id="182803"/>
    <lineage>
        <taxon>Eukaryota</taxon>
        <taxon>Metazoa</taxon>
        <taxon>Ecdysozoa</taxon>
        <taxon>Arthropoda</taxon>
        <taxon>Chelicerata</taxon>
        <taxon>Arachnida</taxon>
        <taxon>Araneae</taxon>
        <taxon>Araneomorphae</taxon>
        <taxon>Entelegynae</taxon>
        <taxon>Araneoidea</taxon>
        <taxon>Araneidae</taxon>
        <taxon>Araneus</taxon>
    </lineage>
</organism>
<proteinExistence type="predicted"/>
<accession>A0A4Y2B9Y9</accession>
<dbReference type="EMBL" id="BGPR01000058">
    <property type="protein sequence ID" value="GBL88135.1"/>
    <property type="molecule type" value="Genomic_DNA"/>
</dbReference>
<dbReference type="Pfam" id="PF22938">
    <property type="entry name" value="Integrase_p58_C"/>
    <property type="match status" value="1"/>
</dbReference>
<dbReference type="InterPro" id="IPR054465">
    <property type="entry name" value="Integrase_p58-like_C"/>
</dbReference>
<evidence type="ECO:0000313" key="3">
    <source>
        <dbReference type="Proteomes" id="UP000499080"/>
    </source>
</evidence>
<dbReference type="AlphaFoldDB" id="A0A4Y2B9Y9"/>
<evidence type="ECO:0000313" key="2">
    <source>
        <dbReference type="EMBL" id="GBL88135.1"/>
    </source>
</evidence>
<reference evidence="2 3" key="1">
    <citation type="journal article" date="2019" name="Sci. Rep.">
        <title>Orb-weaving spider Araneus ventricosus genome elucidates the spidroin gene catalogue.</title>
        <authorList>
            <person name="Kono N."/>
            <person name="Nakamura H."/>
            <person name="Ohtoshi R."/>
            <person name="Moran D.A.P."/>
            <person name="Shinohara A."/>
            <person name="Yoshida Y."/>
            <person name="Fujiwara M."/>
            <person name="Mori M."/>
            <person name="Tomita M."/>
            <person name="Arakawa K."/>
        </authorList>
    </citation>
    <scope>NUCLEOTIDE SEQUENCE [LARGE SCALE GENOMIC DNA]</scope>
</reference>
<feature type="domain" description="Integrase p58-like C-terminal" evidence="1">
    <location>
        <begin position="46"/>
        <end position="77"/>
    </location>
</feature>
<comment type="caution">
    <text evidence="2">The sequence shown here is derived from an EMBL/GenBank/DDBJ whole genome shotgun (WGS) entry which is preliminary data.</text>
</comment>
<gene>
    <name evidence="2" type="ORF">AVEN_117741_1</name>
</gene>
<name>A0A4Y2B9Y9_ARAVE</name>
<evidence type="ECO:0000259" key="1">
    <source>
        <dbReference type="Pfam" id="PF22938"/>
    </source>
</evidence>